<dbReference type="AlphaFoldDB" id="A0A4R6IP13"/>
<dbReference type="CDD" id="cd07341">
    <property type="entry name" value="M56_BlaR1_MecR1_like"/>
    <property type="match status" value="1"/>
</dbReference>
<evidence type="ECO:0000313" key="5">
    <source>
        <dbReference type="Proteomes" id="UP000295741"/>
    </source>
</evidence>
<feature type="transmembrane region" description="Helical" evidence="2">
    <location>
        <begin position="46"/>
        <end position="68"/>
    </location>
</feature>
<dbReference type="PANTHER" id="PTHR34978">
    <property type="entry name" value="POSSIBLE SENSOR-TRANSDUCER PROTEIN BLAR"/>
    <property type="match status" value="1"/>
</dbReference>
<dbReference type="EMBL" id="SNWP01000015">
    <property type="protein sequence ID" value="TDO23665.1"/>
    <property type="molecule type" value="Genomic_DNA"/>
</dbReference>
<comment type="caution">
    <text evidence="4">The sequence shown here is derived from an EMBL/GenBank/DDBJ whole genome shotgun (WGS) entry which is preliminary data.</text>
</comment>
<organism evidence="4 5">
    <name type="scientific">Sediminibacterium goheungense</name>
    <dbReference type="NCBI Taxonomy" id="1086393"/>
    <lineage>
        <taxon>Bacteria</taxon>
        <taxon>Pseudomonadati</taxon>
        <taxon>Bacteroidota</taxon>
        <taxon>Chitinophagia</taxon>
        <taxon>Chitinophagales</taxon>
        <taxon>Chitinophagaceae</taxon>
        <taxon>Sediminibacterium</taxon>
    </lineage>
</organism>
<dbReference type="InterPro" id="IPR008756">
    <property type="entry name" value="Peptidase_M56"/>
</dbReference>
<proteinExistence type="predicted"/>
<feature type="coiled-coil region" evidence="1">
    <location>
        <begin position="477"/>
        <end position="532"/>
    </location>
</feature>
<keyword evidence="5" id="KW-1185">Reference proteome</keyword>
<reference evidence="4 5" key="1">
    <citation type="submission" date="2019-03" db="EMBL/GenBank/DDBJ databases">
        <title>Genomic Encyclopedia of Archaeal and Bacterial Type Strains, Phase II (KMG-II): from individual species to whole genera.</title>
        <authorList>
            <person name="Goeker M."/>
        </authorList>
    </citation>
    <scope>NUCLEOTIDE SEQUENCE [LARGE SCALE GENOMIC DNA]</scope>
    <source>
        <strain evidence="4 5">DSM 28323</strain>
    </source>
</reference>
<gene>
    <name evidence="4" type="ORF">BC659_3279</name>
</gene>
<evidence type="ECO:0000256" key="2">
    <source>
        <dbReference type="SAM" id="Phobius"/>
    </source>
</evidence>
<keyword evidence="2" id="KW-0812">Transmembrane</keyword>
<sequence>MQALFQSAFLQALGYSIANSLWQMAFLWLLYVVISAVLKPAASHKYILAVSLETIGFIWFIVTLQFYYSQYSRLLYIESTGLDSEAIATLVPQGQGFRSLIIEWMIRIEQLLPYLSVAYLLLMLILCVRWIMGYRYTQLIRKEGLLKIPAEWRIFVKTTAQQLGIQREVGIFLSEKVRSPLTIGFLKPLVLIPVASINHLTVSQLEAVLLHEIAHIKRYDYLVNILLSVTEIALFFNPFTQLLSRQIKKERENSCDDWVLQFQYSATIYAEALLRIAQLQTTPTLALAAQGSNENELLNRVKRMIGAKEQGFHYRKQLLAFLLVTGILSSIAWLNPDHQSKQKENTPGTVTNDQQKDSLVDIQPVTVEPMAVKVTNPLFNPAFFLSGTLKEEMQENLKKATDEMNASLQSKEVQEAMRSIPVVLNDAYKTLRADLFRNTADWKEELAGLEKAKVEMKSAMRSLDTLSIPSAERLKIKDDMELSLKKMELDFSEAQEALSKLSKTTIPFKKEQEMVSKEIERAIQEVQKLQLDKNISQVVPLVDILKAIEKLDIKISKDEKADKVKQKKTEKLALEKLKKQKAEETTIEEEETYLPLIPINFQETNDVEKLFNKWLLSQLLETKDSTLLEQDLLMNADSSFRGRWDKLKQKLYQEKRKIRI</sequence>
<dbReference type="Gene3D" id="3.30.2010.10">
    <property type="entry name" value="Metalloproteases ('zincins'), catalytic domain"/>
    <property type="match status" value="1"/>
</dbReference>
<evidence type="ECO:0000256" key="1">
    <source>
        <dbReference type="SAM" id="Coils"/>
    </source>
</evidence>
<dbReference type="RefSeq" id="WP_133475836.1">
    <property type="nucleotide sequence ID" value="NZ_SNWP01000015.1"/>
</dbReference>
<protein>
    <submittedName>
        <fullName evidence="4">BlaR1 peptidase M56</fullName>
    </submittedName>
</protein>
<dbReference type="OrthoDB" id="15218at2"/>
<name>A0A4R6IP13_9BACT</name>
<feature type="domain" description="Peptidase M56" evidence="3">
    <location>
        <begin position="25"/>
        <end position="302"/>
    </location>
</feature>
<evidence type="ECO:0000313" key="4">
    <source>
        <dbReference type="EMBL" id="TDO23665.1"/>
    </source>
</evidence>
<feature type="transmembrane region" description="Helical" evidence="2">
    <location>
        <begin position="221"/>
        <end position="239"/>
    </location>
</feature>
<dbReference type="Pfam" id="PF05569">
    <property type="entry name" value="Peptidase_M56"/>
    <property type="match status" value="1"/>
</dbReference>
<dbReference type="PANTHER" id="PTHR34978:SF3">
    <property type="entry name" value="SLR0241 PROTEIN"/>
    <property type="match status" value="1"/>
</dbReference>
<dbReference type="InterPro" id="IPR052173">
    <property type="entry name" value="Beta-lactam_resp_regulator"/>
</dbReference>
<keyword evidence="2" id="KW-0472">Membrane</keyword>
<keyword evidence="1" id="KW-0175">Coiled coil</keyword>
<feature type="transmembrane region" description="Helical" evidence="2">
    <location>
        <begin position="12"/>
        <end position="34"/>
    </location>
</feature>
<accession>A0A4R6IP13</accession>
<feature type="transmembrane region" description="Helical" evidence="2">
    <location>
        <begin position="111"/>
        <end position="132"/>
    </location>
</feature>
<keyword evidence="2" id="KW-1133">Transmembrane helix</keyword>
<dbReference type="Proteomes" id="UP000295741">
    <property type="component" value="Unassembled WGS sequence"/>
</dbReference>
<evidence type="ECO:0000259" key="3">
    <source>
        <dbReference type="Pfam" id="PF05569"/>
    </source>
</evidence>